<organism evidence="3 4">
    <name type="scientific">Lysobacter enzymogenes</name>
    <dbReference type="NCBI Taxonomy" id="69"/>
    <lineage>
        <taxon>Bacteria</taxon>
        <taxon>Pseudomonadati</taxon>
        <taxon>Pseudomonadota</taxon>
        <taxon>Gammaproteobacteria</taxon>
        <taxon>Lysobacterales</taxon>
        <taxon>Lysobacteraceae</taxon>
        <taxon>Lysobacter</taxon>
    </lineage>
</organism>
<dbReference type="Pfam" id="PF01979">
    <property type="entry name" value="Amidohydro_1"/>
    <property type="match status" value="1"/>
</dbReference>
<feature type="chain" id="PRO_5043762168" description="Amidohydrolase-related domain-containing protein" evidence="1">
    <location>
        <begin position="21"/>
        <end position="500"/>
    </location>
</feature>
<accession>A0AAU9AC04</accession>
<dbReference type="Gene3D" id="1.20.58.520">
    <property type="entry name" value="Amidohydrolase"/>
    <property type="match status" value="1"/>
</dbReference>
<protein>
    <recommendedName>
        <fullName evidence="2">Amidohydrolase-related domain-containing protein</fullName>
    </recommendedName>
</protein>
<dbReference type="SUPFAM" id="SSF51338">
    <property type="entry name" value="Composite domain of metallo-dependent hydrolases"/>
    <property type="match status" value="1"/>
</dbReference>
<evidence type="ECO:0000313" key="4">
    <source>
        <dbReference type="Proteomes" id="UP000218824"/>
    </source>
</evidence>
<dbReference type="InterPro" id="IPR011059">
    <property type="entry name" value="Metal-dep_hydrolase_composite"/>
</dbReference>
<feature type="domain" description="Amidohydrolase-related" evidence="2">
    <location>
        <begin position="78"/>
        <end position="467"/>
    </location>
</feature>
<dbReference type="Gene3D" id="3.30.110.90">
    <property type="entry name" value="Amidohydrolase"/>
    <property type="match status" value="1"/>
</dbReference>
<dbReference type="GO" id="GO:0016810">
    <property type="term" value="F:hydrolase activity, acting on carbon-nitrogen (but not peptide) bonds"/>
    <property type="evidence" value="ECO:0007669"/>
    <property type="project" value="InterPro"/>
</dbReference>
<dbReference type="Proteomes" id="UP000218824">
    <property type="component" value="Chromosome"/>
</dbReference>
<evidence type="ECO:0000259" key="2">
    <source>
        <dbReference type="Pfam" id="PF01979"/>
    </source>
</evidence>
<dbReference type="InterPro" id="IPR051781">
    <property type="entry name" value="Metallo-dep_Hydrolase"/>
</dbReference>
<sequence length="500" mass="53445">MLGLFSCLALGLAAAAPARAEPAGRYLVRDVAVIPLDSDQTLAHRDVLIEDGRIRRIAPTAQRARVDAATVIDGRGKFLLPGFVDAHVHLATEGAIADSKNPMIKGLDLGAGHDYDRHVMLSLLKAGVTGAANLGGSVGSDDDLLRLRGEIDAGRMPGPKLYVGKLINGPRAAVAVKPDGQPVPASRPEAPTTAADGIAAVQRAKQRGYDFIKPYQFLNRDTYLAVIEEARRQGYITTGHLPELECASCADRAFAFAHPLNNIAHSEELARYARIGTDLAPADIEALAQAVAASGASVTPTLVTLKTIVAMYVQREVPAVPAGWLDTVDPVTRIDWASPANRYLSQAFRDQEGADTFSAGYDFARVLTRALYKRGVPLTVGTDAALPGLAFGVSVRQEMIELREVGLKPLDVLRAASLNAHRLFDPQAGSGAAREGERANLVLLDADPLADIQNVAKVAGVFAQGRWWSIAEIDRQLAQGQAFERGLQRQIEQRKAATTN</sequence>
<proteinExistence type="predicted"/>
<name>A0AAU9AC04_LYSEN</name>
<dbReference type="InterPro" id="IPR006680">
    <property type="entry name" value="Amidohydro-rel"/>
</dbReference>
<keyword evidence="1" id="KW-0732">Signal</keyword>
<dbReference type="Gene3D" id="2.30.40.10">
    <property type="entry name" value="Urease, subunit C, domain 1"/>
    <property type="match status" value="1"/>
</dbReference>
<dbReference type="PANTHER" id="PTHR43135">
    <property type="entry name" value="ALPHA-D-RIBOSE 1-METHYLPHOSPHONATE 5-TRIPHOSPHATE DIPHOSPHATASE"/>
    <property type="match status" value="1"/>
</dbReference>
<evidence type="ECO:0000313" key="3">
    <source>
        <dbReference type="EMBL" id="BAV96322.1"/>
    </source>
</evidence>
<dbReference type="EMBL" id="AP014940">
    <property type="protein sequence ID" value="BAV96322.1"/>
    <property type="molecule type" value="Genomic_DNA"/>
</dbReference>
<evidence type="ECO:0000256" key="1">
    <source>
        <dbReference type="SAM" id="SignalP"/>
    </source>
</evidence>
<dbReference type="AlphaFoldDB" id="A0AAU9AC04"/>
<dbReference type="PANTHER" id="PTHR43135:SF3">
    <property type="entry name" value="ALPHA-D-RIBOSE 1-METHYLPHOSPHONATE 5-TRIPHOSPHATE DIPHOSPHATASE"/>
    <property type="match status" value="1"/>
</dbReference>
<reference evidence="3 4" key="1">
    <citation type="journal article" date="2017" name="DNA Res.">
        <title>Complete genome sequence and expression profile of the commercial lytic enzyme producer Lysobacter enzymogenes M497-1.</title>
        <authorList>
            <person name="Takami H."/>
            <person name="Toyoda A."/>
            <person name="Uchiyama I."/>
            <person name="Itoh T."/>
            <person name="Takaki Y."/>
            <person name="Arai W."/>
            <person name="Nishi S."/>
            <person name="Kawai M."/>
            <person name="Shinya K."/>
            <person name="Ikeda H."/>
        </authorList>
    </citation>
    <scope>NUCLEOTIDE SEQUENCE [LARGE SCALE GENOMIC DNA]</scope>
    <source>
        <strain evidence="3 4">M497-1</strain>
    </source>
</reference>
<gene>
    <name evidence="3" type="ORF">LEN_0835</name>
</gene>
<dbReference type="SUPFAM" id="SSF51556">
    <property type="entry name" value="Metallo-dependent hydrolases"/>
    <property type="match status" value="1"/>
</dbReference>
<dbReference type="Gene3D" id="3.40.50.10910">
    <property type="entry name" value="Amidohydrolase"/>
    <property type="match status" value="1"/>
</dbReference>
<dbReference type="InterPro" id="IPR032466">
    <property type="entry name" value="Metal_Hydrolase"/>
</dbReference>
<dbReference type="KEGG" id="lem:LEN_0835"/>
<feature type="signal peptide" evidence="1">
    <location>
        <begin position="1"/>
        <end position="20"/>
    </location>
</feature>